<dbReference type="InterPro" id="IPR011936">
    <property type="entry name" value="Myxo_disulph_rpt"/>
</dbReference>
<sequence>MLARSSLVALAFLSAGCLKDLTQVEMASDGTSSAPTTDTTATTEPTSTTDGMAVCGDGIVEGDEQCDDGNEVDGDSCKNNCTPGELCGNGMLDPGEECDDGNKVALDDCENNCTETEVSPSCGDGVVDGDDECDDGNTDNTDACTNACKNAECGDGLVQAGVEECDDANDVDTDDCVSSCKLASCGDGHVQMGVEDCDHGEQNSDSAYDGCTTMCKPGPRCGDGVVQEAEGEQCDDSSPDGDDLCNNCTAIPTRYIFVSSMPFKGDMNTITSADSRCDLAASEFPPATWMAWLSDDAESPFTRMDTSFVGWYILPGPEPVLVARDWAGLVSGTLLNPINRDETGTPVAAGALVWSNTKTDGKILSLDTHCSNWNSNSGMGNVGNPNAADATWTSAQPASDCNTPRHLYCVQN</sequence>
<accession>A0ABT5BQ71</accession>
<evidence type="ECO:0000256" key="3">
    <source>
        <dbReference type="ARBA" id="ARBA00023157"/>
    </source>
</evidence>
<keyword evidence="2" id="KW-0677">Repeat</keyword>
<keyword evidence="6" id="KW-1185">Reference proteome</keyword>
<feature type="region of interest" description="Disordered" evidence="4">
    <location>
        <begin position="28"/>
        <end position="53"/>
    </location>
</feature>
<evidence type="ECO:0000256" key="1">
    <source>
        <dbReference type="ARBA" id="ARBA00022729"/>
    </source>
</evidence>
<dbReference type="PANTHER" id="PTHR38934:SF6">
    <property type="entry name" value="CHROMOSOME UNDETERMINED SCAFFOLD_176, WHOLE GENOME SHOTGUN SEQUENCE"/>
    <property type="match status" value="1"/>
</dbReference>
<dbReference type="Gene3D" id="3.10.100.10">
    <property type="entry name" value="Mannose-Binding Protein A, subunit A"/>
    <property type="match status" value="1"/>
</dbReference>
<protein>
    <submittedName>
        <fullName evidence="5">DUF4215 domain-containing protein</fullName>
    </submittedName>
</protein>
<dbReference type="SUPFAM" id="SSF56436">
    <property type="entry name" value="C-type lectin-like"/>
    <property type="match status" value="1"/>
</dbReference>
<evidence type="ECO:0000256" key="2">
    <source>
        <dbReference type="ARBA" id="ARBA00022737"/>
    </source>
</evidence>
<feature type="compositionally biased region" description="Low complexity" evidence="4">
    <location>
        <begin position="28"/>
        <end position="51"/>
    </location>
</feature>
<dbReference type="Proteomes" id="UP001217838">
    <property type="component" value="Unassembled WGS sequence"/>
</dbReference>
<evidence type="ECO:0000313" key="5">
    <source>
        <dbReference type="EMBL" id="MDC0675873.1"/>
    </source>
</evidence>
<dbReference type="PANTHER" id="PTHR38934">
    <property type="entry name" value="HYPHALLY REGULATED CELL WALL PROTEIN 1"/>
    <property type="match status" value="1"/>
</dbReference>
<dbReference type="PROSITE" id="PS51257">
    <property type="entry name" value="PROKAR_LIPOPROTEIN"/>
    <property type="match status" value="1"/>
</dbReference>
<dbReference type="Pfam" id="PF13948">
    <property type="entry name" value="DUF4215"/>
    <property type="match status" value="3"/>
</dbReference>
<organism evidence="5 6">
    <name type="scientific">Nannocystis radixulma</name>
    <dbReference type="NCBI Taxonomy" id="2995305"/>
    <lineage>
        <taxon>Bacteria</taxon>
        <taxon>Pseudomonadati</taxon>
        <taxon>Myxococcota</taxon>
        <taxon>Polyangia</taxon>
        <taxon>Nannocystales</taxon>
        <taxon>Nannocystaceae</taxon>
        <taxon>Nannocystis</taxon>
    </lineage>
</organism>
<dbReference type="EMBL" id="JAQNDN010000028">
    <property type="protein sequence ID" value="MDC0675873.1"/>
    <property type="molecule type" value="Genomic_DNA"/>
</dbReference>
<dbReference type="RefSeq" id="WP_272011504.1">
    <property type="nucleotide sequence ID" value="NZ_JAQNDN010000028.1"/>
</dbReference>
<dbReference type="InterPro" id="IPR016187">
    <property type="entry name" value="CTDL_fold"/>
</dbReference>
<gene>
    <name evidence="5" type="ORF">POL58_49545</name>
</gene>
<reference evidence="5 6" key="1">
    <citation type="submission" date="2022-11" db="EMBL/GenBank/DDBJ databases">
        <title>Minimal conservation of predation-associated metabolite biosynthetic gene clusters underscores biosynthetic potential of Myxococcota including descriptions for ten novel species: Archangium lansinium sp. nov., Myxococcus landrumus sp. nov., Nannocystis bai.</title>
        <authorList>
            <person name="Ahearne A."/>
            <person name="Stevens C."/>
            <person name="Dowd S."/>
        </authorList>
    </citation>
    <scope>NUCLEOTIDE SEQUENCE [LARGE SCALE GENOMIC DNA]</scope>
    <source>
        <strain evidence="5 6">NCELM</strain>
    </source>
</reference>
<keyword evidence="1" id="KW-0732">Signal</keyword>
<evidence type="ECO:0000313" key="6">
    <source>
        <dbReference type="Proteomes" id="UP001217838"/>
    </source>
</evidence>
<dbReference type="NCBIfam" id="TIGR02232">
    <property type="entry name" value="myxo_disulf_rpt"/>
    <property type="match status" value="4"/>
</dbReference>
<name>A0ABT5BQ71_9BACT</name>
<dbReference type="InterPro" id="IPR016186">
    <property type="entry name" value="C-type_lectin-like/link_sf"/>
</dbReference>
<comment type="caution">
    <text evidence="5">The sequence shown here is derived from an EMBL/GenBank/DDBJ whole genome shotgun (WGS) entry which is preliminary data.</text>
</comment>
<proteinExistence type="predicted"/>
<evidence type="ECO:0000256" key="4">
    <source>
        <dbReference type="SAM" id="MobiDB-lite"/>
    </source>
</evidence>
<keyword evidence="3" id="KW-1015">Disulfide bond</keyword>